<dbReference type="EMBL" id="GEDG01001413">
    <property type="protein sequence ID" value="JAP36973.1"/>
    <property type="molecule type" value="Transcribed_RNA"/>
</dbReference>
<evidence type="ECO:0000313" key="1">
    <source>
        <dbReference type="EMBL" id="JAP36973.1"/>
    </source>
</evidence>
<proteinExistence type="predicted"/>
<organism evidence="1">
    <name type="scientific">Solanum chacoense</name>
    <name type="common">Chaco potato</name>
    <dbReference type="NCBI Taxonomy" id="4108"/>
    <lineage>
        <taxon>Eukaryota</taxon>
        <taxon>Viridiplantae</taxon>
        <taxon>Streptophyta</taxon>
        <taxon>Embryophyta</taxon>
        <taxon>Tracheophyta</taxon>
        <taxon>Spermatophyta</taxon>
        <taxon>Magnoliopsida</taxon>
        <taxon>eudicotyledons</taxon>
        <taxon>Gunneridae</taxon>
        <taxon>Pentapetalae</taxon>
        <taxon>asterids</taxon>
        <taxon>lamiids</taxon>
        <taxon>Solanales</taxon>
        <taxon>Solanaceae</taxon>
        <taxon>Solanoideae</taxon>
        <taxon>Solaneae</taxon>
        <taxon>Solanum</taxon>
    </lineage>
</organism>
<name>A0A0V0IWR0_SOLCH</name>
<sequence>MERRLIIEECWLMLNVVEQSPIGVPADLAVDLEQQELEMKMLIERWFSREGQHLALRSQEHEMTGTGIGRSPVKGCEIRTERNLVSVLMTDQGNVKEMTNIIGNAKEPEKEKKIAVVTVIETANVIGHVTVSEAKTKTGMVTVSEIATVRRTGKKVGMKVRLTRVVGVLVIENMIMSMLNQNTSGADTVTKKGIMILPNLKMIMDIMTIMITTKVEETMRIQKHKVVMIAIKMPVVVMIVMIKWKRIVMPMTTGRLRQKKGARITSVQIGHILMNMTTDDEEYASACVAVEDMAYGYLNENATICWNTCLTSAGMETKMMVRRIGPCFEFCICFWNCLVNYLPSSYVNLLNVNLFGICVRFCVCYEYLYVEQTIRSCYGI</sequence>
<dbReference type="AlphaFoldDB" id="A0A0V0IWR0"/>
<reference evidence="1" key="1">
    <citation type="submission" date="2015-12" db="EMBL/GenBank/DDBJ databases">
        <title>Gene expression during late stages of embryo sac development: a critical building block for successful pollen-pistil interactions.</title>
        <authorList>
            <person name="Liu Y."/>
            <person name="Joly V."/>
            <person name="Sabar M."/>
            <person name="Matton D.P."/>
        </authorList>
    </citation>
    <scope>NUCLEOTIDE SEQUENCE</scope>
</reference>
<protein>
    <submittedName>
        <fullName evidence="1">Putative ovule protein</fullName>
    </submittedName>
</protein>
<accession>A0A0V0IWR0</accession>